<keyword evidence="6 9" id="KW-0812">Transmembrane</keyword>
<keyword evidence="11" id="KW-1185">Reference proteome</keyword>
<keyword evidence="7 9" id="KW-1133">Transmembrane helix</keyword>
<protein>
    <submittedName>
        <fullName evidence="10">Putative cobalamin biosynthesis protein</fullName>
    </submittedName>
</protein>
<reference evidence="10 11" key="1">
    <citation type="submission" date="2006-02" db="EMBL/GenBank/DDBJ databases">
        <authorList>
            <person name="Moran M.A."/>
            <person name="Kjelleberg S."/>
            <person name="Egan S."/>
            <person name="Saunders N."/>
            <person name="Thomas T."/>
            <person name="Ferriera S."/>
            <person name="Johnson J."/>
            <person name="Kravitz S."/>
            <person name="Halpern A."/>
            <person name="Remington K."/>
            <person name="Beeson K."/>
            <person name="Tran B."/>
            <person name="Rogers Y.-H."/>
            <person name="Friedman R."/>
            <person name="Venter J.C."/>
        </authorList>
    </citation>
    <scope>NUCLEOTIDE SEQUENCE [LARGE SCALE GENOMIC DNA]</scope>
    <source>
        <strain evidence="10 11">D2</strain>
    </source>
</reference>
<evidence type="ECO:0000256" key="2">
    <source>
        <dbReference type="ARBA" id="ARBA00004953"/>
    </source>
</evidence>
<dbReference type="GO" id="GO:0048472">
    <property type="term" value="F:threonine-phosphate decarboxylase activity"/>
    <property type="evidence" value="ECO:0007669"/>
    <property type="project" value="InterPro"/>
</dbReference>
<comment type="pathway">
    <text evidence="2">Cofactor biosynthesis; adenosylcobalamin biosynthesis.</text>
</comment>
<evidence type="ECO:0000256" key="4">
    <source>
        <dbReference type="ARBA" id="ARBA00022475"/>
    </source>
</evidence>
<feature type="transmembrane region" description="Helical" evidence="9">
    <location>
        <begin position="6"/>
        <end position="25"/>
    </location>
</feature>
<name>A4CCJ7_9GAMM</name>
<evidence type="ECO:0000313" key="11">
    <source>
        <dbReference type="Proteomes" id="UP000006201"/>
    </source>
</evidence>
<keyword evidence="5" id="KW-0169">Cobalamin biosynthesis</keyword>
<dbReference type="Proteomes" id="UP000006201">
    <property type="component" value="Unassembled WGS sequence"/>
</dbReference>
<comment type="caution">
    <text evidence="10">The sequence shown here is derived from an EMBL/GenBank/DDBJ whole genome shotgun (WGS) entry which is preliminary data.</text>
</comment>
<dbReference type="UniPathway" id="UPA00148"/>
<evidence type="ECO:0000256" key="7">
    <source>
        <dbReference type="ARBA" id="ARBA00022989"/>
    </source>
</evidence>
<accession>A4CCJ7</accession>
<comment type="similarity">
    <text evidence="3">Belongs to the CobD/CbiB family.</text>
</comment>
<evidence type="ECO:0000256" key="8">
    <source>
        <dbReference type="ARBA" id="ARBA00023136"/>
    </source>
</evidence>
<dbReference type="eggNOG" id="COG1270">
    <property type="taxonomic scope" value="Bacteria"/>
</dbReference>
<keyword evidence="8 9" id="KW-0472">Membrane</keyword>
<dbReference type="HOGENOM" id="CLU_075301_0_0_6"/>
<dbReference type="GO" id="GO:0005886">
    <property type="term" value="C:plasma membrane"/>
    <property type="evidence" value="ECO:0007669"/>
    <property type="project" value="UniProtKB-SubCell"/>
</dbReference>
<dbReference type="Pfam" id="PF03186">
    <property type="entry name" value="CobD_Cbib"/>
    <property type="match status" value="1"/>
</dbReference>
<feature type="transmembrane region" description="Helical" evidence="9">
    <location>
        <begin position="299"/>
        <end position="315"/>
    </location>
</feature>
<dbReference type="AlphaFoldDB" id="A4CCJ7"/>
<evidence type="ECO:0000256" key="9">
    <source>
        <dbReference type="SAM" id="Phobius"/>
    </source>
</evidence>
<comment type="subcellular location">
    <subcellularLocation>
        <location evidence="1">Cell membrane</location>
        <topology evidence="1">Multi-pass membrane protein</topology>
    </subcellularLocation>
</comment>
<evidence type="ECO:0000256" key="1">
    <source>
        <dbReference type="ARBA" id="ARBA00004651"/>
    </source>
</evidence>
<evidence type="ECO:0000256" key="5">
    <source>
        <dbReference type="ARBA" id="ARBA00022573"/>
    </source>
</evidence>
<dbReference type="STRING" id="87626.PTD2_14662"/>
<sequence>MSLDFVQPFLGLIILLVAICAERFLPLAKSYHPLTLYQLIIQNIRTRIYQANNPTWYQYLAGTLGAVLPAALVLALCFGIISFAHYPQWFAGLILYISLDFQPLKQSLAKIPSLLMHNQKSTARDILKPWLRRQTDTLSSLGIIKASIETLTLRFARHYFVIVFLYLFFGAYVALGYRLLQITRQTWSKKTPINSPLLRPVDTLIYLIEFVPIRLLCLSLILRKAIATPWQNIKKYGQFYYDKNSGWLLSAMSSTLQIQLGGPALYQKRRYAKMRISQHSLPQVTDLILSFNVINQVRFFWLILIIFLEILFVALT</sequence>
<evidence type="ECO:0000256" key="6">
    <source>
        <dbReference type="ARBA" id="ARBA00022692"/>
    </source>
</evidence>
<keyword evidence="4" id="KW-1003">Cell membrane</keyword>
<dbReference type="InterPro" id="IPR004485">
    <property type="entry name" value="Cobalamin_biosynth_CobD/CbiB"/>
</dbReference>
<evidence type="ECO:0000256" key="3">
    <source>
        <dbReference type="ARBA" id="ARBA00006263"/>
    </source>
</evidence>
<dbReference type="GO" id="GO:0009236">
    <property type="term" value="P:cobalamin biosynthetic process"/>
    <property type="evidence" value="ECO:0007669"/>
    <property type="project" value="UniProtKB-UniPathway"/>
</dbReference>
<proteinExistence type="inferred from homology"/>
<feature type="transmembrane region" description="Helical" evidence="9">
    <location>
        <begin position="159"/>
        <end position="180"/>
    </location>
</feature>
<evidence type="ECO:0000313" key="10">
    <source>
        <dbReference type="EMBL" id="EAR27290.1"/>
    </source>
</evidence>
<dbReference type="EMBL" id="AAOH01000006">
    <property type="protein sequence ID" value="EAR27290.1"/>
    <property type="molecule type" value="Genomic_DNA"/>
</dbReference>
<dbReference type="OrthoDB" id="5586491at2"/>
<feature type="transmembrane region" description="Helical" evidence="9">
    <location>
        <begin position="59"/>
        <end position="86"/>
    </location>
</feature>
<organism evidence="10 11">
    <name type="scientific">Pseudoalteromonas tunicata D2</name>
    <dbReference type="NCBI Taxonomy" id="87626"/>
    <lineage>
        <taxon>Bacteria</taxon>
        <taxon>Pseudomonadati</taxon>
        <taxon>Pseudomonadota</taxon>
        <taxon>Gammaproteobacteria</taxon>
        <taxon>Alteromonadales</taxon>
        <taxon>Pseudoalteromonadaceae</taxon>
        <taxon>Pseudoalteromonas</taxon>
    </lineage>
</organism>
<dbReference type="RefSeq" id="WP_009838552.1">
    <property type="nucleotide sequence ID" value="NZ_AAOH01000006.1"/>
</dbReference>
<gene>
    <name evidence="10" type="ORF">PTD2_14662</name>
</gene>
<dbReference type="PANTHER" id="PTHR34308">
    <property type="entry name" value="COBALAMIN BIOSYNTHESIS PROTEIN CBIB"/>
    <property type="match status" value="1"/>
</dbReference>
<dbReference type="PANTHER" id="PTHR34308:SF1">
    <property type="entry name" value="COBALAMIN BIOSYNTHESIS PROTEIN CBIB"/>
    <property type="match status" value="1"/>
</dbReference>